<proteinExistence type="inferred from homology"/>
<keyword evidence="3" id="KW-0496">Mitochondrion</keyword>
<dbReference type="Pfam" id="PF08583">
    <property type="entry name" value="Cmc1"/>
    <property type="match status" value="1"/>
</dbReference>
<dbReference type="Proteomes" id="UP000887572">
    <property type="component" value="Unplaced"/>
</dbReference>
<sequence>MFWALKRPNSPAPGLLTFMLPDLSSHLHTEECNFLINIYRKCQKESPLFKRYFMRECSYWYTAIGQCLRQERLLRKATNPKYGKRLIEAKRLPEEKYTPALRKLKEKGELILDESNRGGCSI</sequence>
<comment type="subcellular location">
    <subcellularLocation>
        <location evidence="3">Mitochondrion</location>
    </subcellularLocation>
</comment>
<accession>A0A914GYG8</accession>
<dbReference type="GO" id="GO:0005739">
    <property type="term" value="C:mitochondrion"/>
    <property type="evidence" value="ECO:0007669"/>
    <property type="project" value="UniProtKB-SubCell"/>
</dbReference>
<dbReference type="InterPro" id="IPR013892">
    <property type="entry name" value="Cyt_c_biogenesis_Cmc1-like"/>
</dbReference>
<evidence type="ECO:0000256" key="3">
    <source>
        <dbReference type="RuleBase" id="RU364104"/>
    </source>
</evidence>
<reference evidence="5" key="1">
    <citation type="submission" date="2022-11" db="UniProtKB">
        <authorList>
            <consortium name="WormBaseParasite"/>
        </authorList>
    </citation>
    <scope>IDENTIFICATION</scope>
</reference>
<evidence type="ECO:0000313" key="5">
    <source>
        <dbReference type="WBParaSite" id="Gr19_v10_g12352.t1"/>
    </source>
</evidence>
<dbReference type="AlphaFoldDB" id="A0A914GYG8"/>
<evidence type="ECO:0000256" key="2">
    <source>
        <dbReference type="ARBA" id="ARBA00023157"/>
    </source>
</evidence>
<protein>
    <recommendedName>
        <fullName evidence="3">COX assembly mitochondrial protein</fullName>
    </recommendedName>
</protein>
<name>A0A914GYG8_GLORO</name>
<evidence type="ECO:0000313" key="4">
    <source>
        <dbReference type="Proteomes" id="UP000887572"/>
    </source>
</evidence>
<organism evidence="4 5">
    <name type="scientific">Globodera rostochiensis</name>
    <name type="common">Golden nematode worm</name>
    <name type="synonym">Heterodera rostochiensis</name>
    <dbReference type="NCBI Taxonomy" id="31243"/>
    <lineage>
        <taxon>Eukaryota</taxon>
        <taxon>Metazoa</taxon>
        <taxon>Ecdysozoa</taxon>
        <taxon>Nematoda</taxon>
        <taxon>Chromadorea</taxon>
        <taxon>Rhabditida</taxon>
        <taxon>Tylenchina</taxon>
        <taxon>Tylenchomorpha</taxon>
        <taxon>Tylenchoidea</taxon>
        <taxon>Heteroderidae</taxon>
        <taxon>Heteroderinae</taxon>
        <taxon>Globodera</taxon>
    </lineage>
</organism>
<dbReference type="WBParaSite" id="Gr19_v10_g12352.t1">
    <property type="protein sequence ID" value="Gr19_v10_g12352.t1"/>
    <property type="gene ID" value="Gr19_v10_g12352"/>
</dbReference>
<keyword evidence="4" id="KW-1185">Reference proteome</keyword>
<evidence type="ECO:0000256" key="1">
    <source>
        <dbReference type="ARBA" id="ARBA00007347"/>
    </source>
</evidence>
<comment type="similarity">
    <text evidence="1 3">Belongs to the CMC family.</text>
</comment>
<keyword evidence="2" id="KW-1015">Disulfide bond</keyword>